<feature type="region of interest" description="Disordered" evidence="2">
    <location>
        <begin position="1"/>
        <end position="20"/>
    </location>
</feature>
<evidence type="ECO:0000256" key="1">
    <source>
        <dbReference type="ARBA" id="ARBA00022801"/>
    </source>
</evidence>
<reference evidence="3" key="1">
    <citation type="submission" date="2015-10" db="EMBL/GenBank/DDBJ databases">
        <authorList>
            <person name="Regsiter A."/>
            <person name="william w."/>
        </authorList>
    </citation>
    <scope>NUCLEOTIDE SEQUENCE</scope>
    <source>
        <strain evidence="3">Montdore</strain>
    </source>
</reference>
<dbReference type="PANTHER" id="PTHR43678">
    <property type="entry name" value="PUTATIVE (AFU_ORTHOLOGUE AFUA_2G00640)-RELATED"/>
    <property type="match status" value="1"/>
</dbReference>
<gene>
    <name evidence="3" type="ORF">GSTUAT00005395001</name>
</gene>
<dbReference type="AlphaFoldDB" id="A0A292PUR9"/>
<dbReference type="EMBL" id="LN891045">
    <property type="protein sequence ID" value="CUS10531.1"/>
    <property type="molecule type" value="Genomic_DNA"/>
</dbReference>
<dbReference type="GO" id="GO:0016787">
    <property type="term" value="F:hydrolase activity"/>
    <property type="evidence" value="ECO:0007669"/>
    <property type="project" value="UniProtKB-KW"/>
</dbReference>
<keyword evidence="1" id="KW-0378">Hydrolase</keyword>
<evidence type="ECO:0000256" key="2">
    <source>
        <dbReference type="SAM" id="MobiDB-lite"/>
    </source>
</evidence>
<dbReference type="InterPro" id="IPR029018">
    <property type="entry name" value="Hex-like_dom2"/>
</dbReference>
<dbReference type="InterPro" id="IPR017853">
    <property type="entry name" value="GH"/>
</dbReference>
<sequence>MQLLASATESRDKDGLRSIPPPTWEFAETCAGDLEDTFHVHIGVERIDEEPGKYTYENGVEPPERYNIDVAEDLVRISGGRERGIWQATRTLRQRLILARKVAGVSQGDWRDEIIELKAGRVVDSPVHPTRAFLLDARRKWYSAGFLKDLCNYVSFSKLSEFRYHTSDNYPLNRGCNNTSQNIYSKFSQLPNNPVLHPLVPRHNEPHNRVEVESIEKLCASQGITITPEIKLPGMHWQ</sequence>
<dbReference type="SUPFAM" id="SSF55545">
    <property type="entry name" value="beta-N-acetylhexosaminidase-like domain"/>
    <property type="match status" value="1"/>
</dbReference>
<keyword evidence="4" id="KW-1185">Reference proteome</keyword>
<dbReference type="SUPFAM" id="SSF51445">
    <property type="entry name" value="(Trans)glycosidases"/>
    <property type="match status" value="1"/>
</dbReference>
<protein>
    <submittedName>
        <fullName evidence="3">Uncharacterized protein</fullName>
    </submittedName>
</protein>
<dbReference type="PANTHER" id="PTHR43678:SF1">
    <property type="entry name" value="BETA-N-ACETYLHEXOSAMINIDASE"/>
    <property type="match status" value="1"/>
</dbReference>
<evidence type="ECO:0000313" key="3">
    <source>
        <dbReference type="EMBL" id="CUS10531.1"/>
    </source>
</evidence>
<dbReference type="Gene3D" id="3.20.20.80">
    <property type="entry name" value="Glycosidases"/>
    <property type="match status" value="1"/>
</dbReference>
<evidence type="ECO:0000313" key="4">
    <source>
        <dbReference type="Proteomes" id="UP001412239"/>
    </source>
</evidence>
<dbReference type="InterPro" id="IPR052764">
    <property type="entry name" value="GH20_Enzymes"/>
</dbReference>
<organism evidence="3 4">
    <name type="scientific">Tuber aestivum</name>
    <name type="common">summer truffle</name>
    <dbReference type="NCBI Taxonomy" id="59557"/>
    <lineage>
        <taxon>Eukaryota</taxon>
        <taxon>Fungi</taxon>
        <taxon>Dikarya</taxon>
        <taxon>Ascomycota</taxon>
        <taxon>Pezizomycotina</taxon>
        <taxon>Pezizomycetes</taxon>
        <taxon>Pezizales</taxon>
        <taxon>Tuberaceae</taxon>
        <taxon>Tuber</taxon>
    </lineage>
</organism>
<dbReference type="Proteomes" id="UP001412239">
    <property type="component" value="Unassembled WGS sequence"/>
</dbReference>
<accession>A0A292PUR9</accession>
<name>A0A292PUR9_9PEZI</name>
<proteinExistence type="predicted"/>
<dbReference type="Gene3D" id="3.30.379.10">
    <property type="entry name" value="Chitobiase/beta-hexosaminidase domain 2-like"/>
    <property type="match status" value="1"/>
</dbReference>